<dbReference type="InterPro" id="IPR026444">
    <property type="entry name" value="Secre_tail"/>
</dbReference>
<protein>
    <submittedName>
        <fullName evidence="5">Putative secreted protein (Por secretion system target)</fullName>
    </submittedName>
</protein>
<organism evidence="5 6">
    <name type="scientific">Mesonia algae</name>
    <dbReference type="NCBI Taxonomy" id="213248"/>
    <lineage>
        <taxon>Bacteria</taxon>
        <taxon>Pseudomonadati</taxon>
        <taxon>Bacteroidota</taxon>
        <taxon>Flavobacteriia</taxon>
        <taxon>Flavobacteriales</taxon>
        <taxon>Flavobacteriaceae</taxon>
        <taxon>Mesonia</taxon>
    </lineage>
</organism>
<dbReference type="Pfam" id="PF18962">
    <property type="entry name" value="Por_Secre_tail"/>
    <property type="match status" value="1"/>
</dbReference>
<keyword evidence="1 3" id="KW-0732">Signal</keyword>
<dbReference type="NCBIfam" id="TIGR04183">
    <property type="entry name" value="Por_Secre_tail"/>
    <property type="match status" value="1"/>
</dbReference>
<feature type="chain" id="PRO_5015936788" evidence="3">
    <location>
        <begin position="21"/>
        <end position="1076"/>
    </location>
</feature>
<dbReference type="EMBL" id="QKYV01000001">
    <property type="protein sequence ID" value="PZW43728.1"/>
    <property type="molecule type" value="Genomic_DNA"/>
</dbReference>
<reference evidence="5 6" key="1">
    <citation type="submission" date="2018-06" db="EMBL/GenBank/DDBJ databases">
        <title>Genomic Encyclopedia of Archaeal and Bacterial Type Strains, Phase II (KMG-II): from individual species to whole genera.</title>
        <authorList>
            <person name="Goeker M."/>
        </authorList>
    </citation>
    <scope>NUCLEOTIDE SEQUENCE [LARGE SCALE GENOMIC DNA]</scope>
    <source>
        <strain evidence="5 6">DSM 15361</strain>
    </source>
</reference>
<name>A0A2W7ICA7_9FLAO</name>
<accession>A0A2W7ICA7</accession>
<feature type="region of interest" description="Disordered" evidence="2">
    <location>
        <begin position="615"/>
        <end position="634"/>
    </location>
</feature>
<dbReference type="AlphaFoldDB" id="A0A2W7ICA7"/>
<keyword evidence="6" id="KW-1185">Reference proteome</keyword>
<gene>
    <name evidence="5" type="ORF">LX95_00052</name>
</gene>
<evidence type="ECO:0000313" key="6">
    <source>
        <dbReference type="Proteomes" id="UP000249542"/>
    </source>
</evidence>
<feature type="domain" description="Secretion system C-terminal sorting" evidence="4">
    <location>
        <begin position="996"/>
        <end position="1065"/>
    </location>
</feature>
<sequence>MKKVYFALSLILLISSYSYSQITGIYTDYQGFWESNSGSINDTKPDNSHLLLGFKFNGVTYSTGVNDAALTANAVGSFTADNFRGLPLSGLSSSASGGSYFVGLGQLYDGLDNAMDEDPDNPFNPITSDADLAYFLTDGDKGLDLGTGIANTPTGQEIRFDLSSNKITLADISDGIPDIVVSNIAQPSGNNLDNLKFVDSNGDVVGDAVDIKMNDNSTSPIVGSWLVDFYKFNSTSGGDGYVKTQRNIRFLPIELSEFNIDSDNYDDVVALVYTAGGSSDPAFIAYNEQSIGVASKLAILAQPTDSECDGTMSSNFQVEVQDFNGAFIPQAGFPITASIYSGPGELLGTTTKLTDGTGKVIFHNLEFEIGGDHQIIFESSSLEPAITTNIAQDPSCGDTTWTGAVSSDWSNPSNWSNGVPNANVNLTIPNTFGGSPVPNYPILDIDAGVKNLTLGIGATINLNGFLFAIEGTIAQNGSGNFIDGSTPGSNLYFSGSNPQSIENGLINGNLAQLTIENSAGVALNTTLSISEILKIKEGNFNTNDNLTLVCHFTQLRAAQVDRVEGSISGKMTIEQCFPARRAFRLVSSPVTTSNSIRANWQEGASAYDNNPNPGYGTHITGLGPNPNTSDDGTNGFDYNTSGNSSLFTFDNTNASWSAIPSTLVPLNAGNPYRLFVRGDRSINVLDNSAIPKDTKLRATGEIQTGTITLTNFNASEGAYNFFGNPYAAAVDMRKVFNNSLTLNTTRSYYIYDPNLGGSPTVGQPGGRGAFVAIDLDDLSSSVLQGASGTSEGNRFLQPMQAAFFVTSNESVAPQLVFRESDKNVEATATDVFRSTPINYNSIAINLYTQEAFTNHQTPSDGLRISFAPQFDNAINYSDTPKMGNLDENIARLDNQNYLAIEKRELPTEDEELPLFINQYRYDDYVLSINLNETFEHNLYLDDAYLQTSTLIGTGTNAIAYQVDESIPASISGTRFTLRFGEANLNTDAQQTKDFYIYPNPISNHTLHIELPQAYSSNQLSVSMLNVMGQKVLSRTVDTTGKNKISLNNLTLPSGIYYLTITHNETGLNYTTKVINP</sequence>
<evidence type="ECO:0000256" key="3">
    <source>
        <dbReference type="SAM" id="SignalP"/>
    </source>
</evidence>
<evidence type="ECO:0000313" key="5">
    <source>
        <dbReference type="EMBL" id="PZW43728.1"/>
    </source>
</evidence>
<feature type="compositionally biased region" description="Polar residues" evidence="2">
    <location>
        <begin position="625"/>
        <end position="634"/>
    </location>
</feature>
<evidence type="ECO:0000256" key="1">
    <source>
        <dbReference type="ARBA" id="ARBA00022729"/>
    </source>
</evidence>
<dbReference type="RefSeq" id="WP_111539424.1">
    <property type="nucleotide sequence ID" value="NZ_QKYV01000001.1"/>
</dbReference>
<proteinExistence type="predicted"/>
<dbReference type="Proteomes" id="UP000249542">
    <property type="component" value="Unassembled WGS sequence"/>
</dbReference>
<comment type="caution">
    <text evidence="5">The sequence shown here is derived from an EMBL/GenBank/DDBJ whole genome shotgun (WGS) entry which is preliminary data.</text>
</comment>
<evidence type="ECO:0000259" key="4">
    <source>
        <dbReference type="Pfam" id="PF18962"/>
    </source>
</evidence>
<evidence type="ECO:0000256" key="2">
    <source>
        <dbReference type="SAM" id="MobiDB-lite"/>
    </source>
</evidence>
<feature type="signal peptide" evidence="3">
    <location>
        <begin position="1"/>
        <end position="20"/>
    </location>
</feature>